<dbReference type="Gene3D" id="3.40.50.970">
    <property type="match status" value="1"/>
</dbReference>
<evidence type="ECO:0000256" key="1">
    <source>
        <dbReference type="ARBA" id="ARBA00023002"/>
    </source>
</evidence>
<keyword evidence="5" id="KW-1185">Reference proteome</keyword>
<dbReference type="GO" id="GO:0006979">
    <property type="term" value="P:response to oxidative stress"/>
    <property type="evidence" value="ECO:0007669"/>
    <property type="project" value="TreeGrafter"/>
</dbReference>
<dbReference type="RefSeq" id="WP_091647008.1">
    <property type="nucleotide sequence ID" value="NZ_FMHW01000002.1"/>
</dbReference>
<dbReference type="SUPFAM" id="SSF53323">
    <property type="entry name" value="Pyruvate-ferredoxin oxidoreductase, PFOR, domain III"/>
    <property type="match status" value="1"/>
</dbReference>
<feature type="domain" description="Pyruvate/ketoisovalerate oxidoreductase catalytic" evidence="2">
    <location>
        <begin position="20"/>
        <end position="207"/>
    </location>
</feature>
<dbReference type="SUPFAM" id="SSF52518">
    <property type="entry name" value="Thiamin diphosphate-binding fold (THDP-binding)"/>
    <property type="match status" value="1"/>
</dbReference>
<dbReference type="NCBIfam" id="TIGR03710">
    <property type="entry name" value="OAFO_sf"/>
    <property type="match status" value="1"/>
</dbReference>
<dbReference type="PANTHER" id="PTHR32154:SF20">
    <property type="entry name" value="2-OXOGLUTARATE OXIDOREDUCTASE SUBUNIT KORA"/>
    <property type="match status" value="1"/>
</dbReference>
<dbReference type="GO" id="GO:0016903">
    <property type="term" value="F:oxidoreductase activity, acting on the aldehyde or oxo group of donors"/>
    <property type="evidence" value="ECO:0007669"/>
    <property type="project" value="InterPro"/>
</dbReference>
<dbReference type="InterPro" id="IPR050722">
    <property type="entry name" value="Pyruvate:ferred/Flavod_OxRd"/>
</dbReference>
<dbReference type="EMBL" id="FMHW01000002">
    <property type="protein sequence ID" value="SCL36775.1"/>
    <property type="molecule type" value="Genomic_DNA"/>
</dbReference>
<evidence type="ECO:0000259" key="2">
    <source>
        <dbReference type="Pfam" id="PF01558"/>
    </source>
</evidence>
<dbReference type="InterPro" id="IPR002869">
    <property type="entry name" value="Pyrv_flavodox_OxRed_cen"/>
</dbReference>
<dbReference type="STRING" id="145854.GA0074692_4440"/>
<sequence>MTKQLRQLDRVVIRFAGDSGDGMQLTGDRFTSETAQLGNDISTLPNFPAEIRAPAGTLPGVSSFQVHFADYDILTPGDAPNVLVAMNPAALKANLHDLPRGADIIVNTDEFTKRNLAKVGYQANPLDDDTLAGWVVHPVALTSMTVGALAEHAVSKKDAERAKNMFALGLLSWMYSRPYESTLRFLERKFAKRPELVAANIAAFKAGWNFGETTDSFSVRYEVKPAKMQPGTYRNITGNAALSLGLVAAGVRSGLPVFLGAYPITPASDILHELSKHKRFGVTTMQAEDEIAAVGAALGASYGGALGITTTSGPGVALKSETISLAVALELPLVIVDVQRAGPSTGMPTKTEQADLNMALYGRHGEAPVAVIAPKSPSDCFHAAIEAARIALTYRTPVLLLSDNYVANGSEPWLLPDVETLPDLRVEFATEPNGEDGSFLPYLRDPETLARPWAIPGTPGLEHRIGGLEKADKTGDISYDPTNHDFMVRTRAARIETIPVPDVEVEDPDGDARVLVLGWGSTYGPIGAACRGLRQRGLSIAQAHLRHLAPMPANLGTVLRSYDRVVIPEMNLGQLAQVIRGRYLVDAIAYNQVRGLPFTAAELETMLEEVLKNV</sequence>
<keyword evidence="1" id="KW-0560">Oxidoreductase</keyword>
<proteinExistence type="predicted"/>
<dbReference type="GO" id="GO:0000287">
    <property type="term" value="F:magnesium ion binding"/>
    <property type="evidence" value="ECO:0007669"/>
    <property type="project" value="UniProtKB-ARBA"/>
</dbReference>
<dbReference type="AlphaFoldDB" id="A0A1C6T5T1"/>
<dbReference type="InterPro" id="IPR022367">
    <property type="entry name" value="2-oxoacid/accept_OxRdtase_asu"/>
</dbReference>
<dbReference type="InterPro" id="IPR029061">
    <property type="entry name" value="THDP-binding"/>
</dbReference>
<dbReference type="FunFam" id="3.40.920.10:FF:000002">
    <property type="entry name" value="2-oxoglutarate oxidoreductase, alpha subunit"/>
    <property type="match status" value="1"/>
</dbReference>
<protein>
    <submittedName>
        <fullName evidence="4">2-oxoglutarate ferredoxin oxidoreductase subunit alpha</fullName>
    </submittedName>
</protein>
<gene>
    <name evidence="4" type="ORF">GA0074692_4440</name>
</gene>
<dbReference type="InterPro" id="IPR009014">
    <property type="entry name" value="Transketo_C/PFOR_II"/>
</dbReference>
<feature type="domain" description="Pyruvate flavodoxin/ferredoxin oxidoreductase pyrimidine binding" evidence="3">
    <location>
        <begin position="255"/>
        <end position="474"/>
    </location>
</feature>
<dbReference type="InterPro" id="IPR002880">
    <property type="entry name" value="Pyrv_Fd/Flavodoxin_OxRdtase_N"/>
</dbReference>
<dbReference type="Gene3D" id="3.40.50.920">
    <property type="match status" value="1"/>
</dbReference>
<evidence type="ECO:0000259" key="3">
    <source>
        <dbReference type="Pfam" id="PF01855"/>
    </source>
</evidence>
<name>A0A1C6T5T1_9ACTN</name>
<dbReference type="PANTHER" id="PTHR32154">
    <property type="entry name" value="PYRUVATE-FLAVODOXIN OXIDOREDUCTASE-RELATED"/>
    <property type="match status" value="1"/>
</dbReference>
<dbReference type="Gene3D" id="3.40.920.10">
    <property type="entry name" value="Pyruvate-ferredoxin oxidoreductase, PFOR, domain III"/>
    <property type="match status" value="1"/>
</dbReference>
<dbReference type="FunFam" id="3.40.50.970:FF:000022">
    <property type="entry name" value="2-oxoglutarate ferredoxin oxidoreductase alpha subunit"/>
    <property type="match status" value="1"/>
</dbReference>
<dbReference type="CDD" id="cd07034">
    <property type="entry name" value="TPP_PYR_PFOR_IOR-alpha_like"/>
    <property type="match status" value="1"/>
</dbReference>
<evidence type="ECO:0000313" key="5">
    <source>
        <dbReference type="Proteomes" id="UP000198959"/>
    </source>
</evidence>
<dbReference type="SUPFAM" id="SSF52922">
    <property type="entry name" value="TK C-terminal domain-like"/>
    <property type="match status" value="1"/>
</dbReference>
<dbReference type="InterPro" id="IPR019752">
    <property type="entry name" value="Pyrv/ketoisovalerate_OxRed_cat"/>
</dbReference>
<dbReference type="Proteomes" id="UP000198959">
    <property type="component" value="Unassembled WGS sequence"/>
</dbReference>
<organism evidence="4 5">
    <name type="scientific">Micromonospora pallida</name>
    <dbReference type="NCBI Taxonomy" id="145854"/>
    <lineage>
        <taxon>Bacteria</taxon>
        <taxon>Bacillati</taxon>
        <taxon>Actinomycetota</taxon>
        <taxon>Actinomycetes</taxon>
        <taxon>Micromonosporales</taxon>
        <taxon>Micromonosporaceae</taxon>
        <taxon>Micromonospora</taxon>
    </lineage>
</organism>
<evidence type="ECO:0000313" key="4">
    <source>
        <dbReference type="EMBL" id="SCL36775.1"/>
    </source>
</evidence>
<reference evidence="5" key="1">
    <citation type="submission" date="2016-06" db="EMBL/GenBank/DDBJ databases">
        <authorList>
            <person name="Varghese N."/>
            <person name="Submissions Spin"/>
        </authorList>
    </citation>
    <scope>NUCLEOTIDE SEQUENCE [LARGE SCALE GENOMIC DNA]</scope>
    <source>
        <strain evidence="5">DSM 43817</strain>
    </source>
</reference>
<dbReference type="OrthoDB" id="9794954at2"/>
<dbReference type="Pfam" id="PF01558">
    <property type="entry name" value="POR"/>
    <property type="match status" value="1"/>
</dbReference>
<accession>A0A1C6T5T1</accession>
<dbReference type="Pfam" id="PF01855">
    <property type="entry name" value="POR_N"/>
    <property type="match status" value="1"/>
</dbReference>